<feature type="region of interest" description="Disordered" evidence="1">
    <location>
        <begin position="458"/>
        <end position="532"/>
    </location>
</feature>
<comment type="caution">
    <text evidence="2">The sequence shown here is derived from an EMBL/GenBank/DDBJ whole genome shotgun (WGS) entry which is preliminary data.</text>
</comment>
<protein>
    <submittedName>
        <fullName evidence="2">Uncharacterized protein</fullName>
    </submittedName>
</protein>
<dbReference type="AlphaFoldDB" id="A0A2N1PQ34"/>
<evidence type="ECO:0000313" key="2">
    <source>
        <dbReference type="EMBL" id="PKK90445.1"/>
    </source>
</evidence>
<evidence type="ECO:0000256" key="1">
    <source>
        <dbReference type="SAM" id="MobiDB-lite"/>
    </source>
</evidence>
<gene>
    <name evidence="2" type="ORF">CVV64_08755</name>
</gene>
<dbReference type="Proteomes" id="UP000233256">
    <property type="component" value="Unassembled WGS sequence"/>
</dbReference>
<reference evidence="2 3" key="1">
    <citation type="journal article" date="2017" name="ISME J.">
        <title>Potential for microbial H2 and metal transformations associated with novel bacteria and archaea in deep terrestrial subsurface sediments.</title>
        <authorList>
            <person name="Hernsdorf A.W."/>
            <person name="Amano Y."/>
            <person name="Miyakawa K."/>
            <person name="Ise K."/>
            <person name="Suzuki Y."/>
            <person name="Anantharaman K."/>
            <person name="Probst A."/>
            <person name="Burstein D."/>
            <person name="Thomas B.C."/>
            <person name="Banfield J.F."/>
        </authorList>
    </citation>
    <scope>NUCLEOTIDE SEQUENCE [LARGE SCALE GENOMIC DNA]</scope>
    <source>
        <strain evidence="2">HGW-Wallbacteria-1</strain>
    </source>
</reference>
<feature type="compositionally biased region" description="Basic and acidic residues" evidence="1">
    <location>
        <begin position="520"/>
        <end position="532"/>
    </location>
</feature>
<sequence>MSFIRRVNILRKHSNHCLPGMVLLLTIASIALLFGFTPIFAQDVIFLKPINGSDAYAVAGVQDPGFRDVEEMATADPSIRKAVLNYKRVQLEAKLSLKKNLEKQGMDAQTIELLMANYPVKPVYFVLDQGQGSNFCSLGSIKIIDEKSGAKVERVLKDTPAVHLSMNGQTMKRRDRGDISRSISHELAHGAMGIAYGSPSRMPKSDYFGKPHWRGMVSDRAMALVEGWAEANGPYFSGDARFMGPLEENVYSLKDDGTLKSYDEMMRTEGFVSTLFYNIISGRSGIDDGYDKLMTLFAKGSPSTFEELALSFMDTYPADASRMLELFISLTGGACVSDKCSEMYAGLLTGRISPVEYSKWLDSLKTGNMGNFRKTLAAGAAAGGKGPDRDQGGFSDSRRGGRVSDAQPFWTGASISTDVRRETISGEGLKSNSDPYGEYLEMVRKGLRNTPEAREALKKAMETSRLQAVEDSEAAREGDDSSVGSDSKLSDVHSDSQNVAADRSSERIGSQAHGQNENTQLRDRDGREEIEP</sequence>
<organism evidence="2 3">
    <name type="scientific">Candidatus Wallbacteria bacterium HGW-Wallbacteria-1</name>
    <dbReference type="NCBI Taxonomy" id="2013854"/>
    <lineage>
        <taxon>Bacteria</taxon>
        <taxon>Candidatus Walliibacteriota</taxon>
    </lineage>
</organism>
<accession>A0A2N1PQ34</accession>
<evidence type="ECO:0000313" key="3">
    <source>
        <dbReference type="Proteomes" id="UP000233256"/>
    </source>
</evidence>
<feature type="region of interest" description="Disordered" evidence="1">
    <location>
        <begin position="380"/>
        <end position="408"/>
    </location>
</feature>
<proteinExistence type="predicted"/>
<feature type="compositionally biased region" description="Basic and acidic residues" evidence="1">
    <location>
        <begin position="386"/>
        <end position="399"/>
    </location>
</feature>
<name>A0A2N1PQ34_9BACT</name>
<dbReference type="EMBL" id="PGXC01000005">
    <property type="protein sequence ID" value="PKK90445.1"/>
    <property type="molecule type" value="Genomic_DNA"/>
</dbReference>